<feature type="domain" description="RCK C-terminal" evidence="3">
    <location>
        <begin position="283"/>
        <end position="369"/>
    </location>
</feature>
<dbReference type="EMBL" id="RCCJ01000001">
    <property type="protein sequence ID" value="RLJ69877.1"/>
    <property type="molecule type" value="Genomic_DNA"/>
</dbReference>
<protein>
    <submittedName>
        <fullName evidence="4">Voltage-gated potassium channel</fullName>
    </submittedName>
</protein>
<proteinExistence type="predicted"/>
<organism evidence="4 5">
    <name type="scientific">Hydrogenivirga caldilitoris</name>
    <dbReference type="NCBI Taxonomy" id="246264"/>
    <lineage>
        <taxon>Bacteria</taxon>
        <taxon>Pseudomonadati</taxon>
        <taxon>Aquificota</taxon>
        <taxon>Aquificia</taxon>
        <taxon>Aquificales</taxon>
        <taxon>Aquificaceae</taxon>
        <taxon>Hydrogenivirga</taxon>
    </lineage>
</organism>
<dbReference type="OrthoDB" id="10660at2"/>
<dbReference type="InterPro" id="IPR013099">
    <property type="entry name" value="K_chnl_dom"/>
</dbReference>
<keyword evidence="4" id="KW-0406">Ion transport</keyword>
<keyword evidence="4" id="KW-0813">Transport</keyword>
<dbReference type="SUPFAM" id="SSF81324">
    <property type="entry name" value="Voltage-gated potassium channels"/>
    <property type="match status" value="1"/>
</dbReference>
<feature type="transmembrane region" description="Helical" evidence="2">
    <location>
        <begin position="35"/>
        <end position="55"/>
    </location>
</feature>
<dbReference type="Pfam" id="PF02080">
    <property type="entry name" value="TrkA_C"/>
    <property type="match status" value="1"/>
</dbReference>
<dbReference type="PANTHER" id="PTHR43833">
    <property type="entry name" value="POTASSIUM CHANNEL PROTEIN 2-RELATED-RELATED"/>
    <property type="match status" value="1"/>
</dbReference>
<dbReference type="InterPro" id="IPR036721">
    <property type="entry name" value="RCK_C_sf"/>
</dbReference>
<accession>A0A497XLX2</accession>
<gene>
    <name evidence="4" type="ORF">BCF55_0134</name>
</gene>
<dbReference type="Proteomes" id="UP000267841">
    <property type="component" value="Unassembled WGS sequence"/>
</dbReference>
<comment type="subcellular location">
    <subcellularLocation>
        <location evidence="1">Cell membrane</location>
        <topology evidence="1">Multi-pass membrane protein</topology>
    </subcellularLocation>
</comment>
<dbReference type="Pfam" id="PF02254">
    <property type="entry name" value="TrkA_N"/>
    <property type="match status" value="1"/>
</dbReference>
<dbReference type="SUPFAM" id="SSF116726">
    <property type="entry name" value="TrkA C-terminal domain-like"/>
    <property type="match status" value="1"/>
</dbReference>
<keyword evidence="2" id="KW-1133">Transmembrane helix</keyword>
<evidence type="ECO:0000259" key="3">
    <source>
        <dbReference type="PROSITE" id="PS51202"/>
    </source>
</evidence>
<sequence>MASVKRRRKRIRLRKEEPKLIELYQRKLIEVLKEFRVPLLMLHTTLTVGTLGYMVLSGGDFINSFYMTIITIGTIGFGEIAPGSDTPYGRVFTSFLALMGIGVFTSSVTVIVRVFFKEDIIKLYRVIKMLREIEELEGHYIICGYDKTSAWLAQFLKKRKIEFVVIESNESALKYLQEHNIKYFIIEEPHKKSVLQSAGIKKAKGMIVNLGDDAHNIAVIVTARLIRPSKSDFYIYSFAPTDGAAKKLEELGANRALIPNKLLATRLASYIFHTGSAFISDLFDRIAFGEETDIDILELKVEPGSPLIGKRLKEIDLRRALKVTVIAIRKSNGYLDVTVTGETVVEEGDTLIIFGQPKNLKKAQKILLEEAYRVLEGER</sequence>
<evidence type="ECO:0000313" key="4">
    <source>
        <dbReference type="EMBL" id="RLJ69877.1"/>
    </source>
</evidence>
<evidence type="ECO:0000256" key="1">
    <source>
        <dbReference type="ARBA" id="ARBA00004651"/>
    </source>
</evidence>
<dbReference type="SUPFAM" id="SSF51735">
    <property type="entry name" value="NAD(P)-binding Rossmann-fold domains"/>
    <property type="match status" value="1"/>
</dbReference>
<dbReference type="InterPro" id="IPR050721">
    <property type="entry name" value="Trk_Ktr_HKT_K-transport"/>
</dbReference>
<dbReference type="PANTHER" id="PTHR43833:SF9">
    <property type="entry name" value="POTASSIUM CHANNEL PROTEIN YUGO-RELATED"/>
    <property type="match status" value="1"/>
</dbReference>
<dbReference type="AlphaFoldDB" id="A0A497XLX2"/>
<keyword evidence="2" id="KW-0472">Membrane</keyword>
<name>A0A497XLX2_9AQUI</name>
<evidence type="ECO:0000256" key="2">
    <source>
        <dbReference type="SAM" id="Phobius"/>
    </source>
</evidence>
<comment type="caution">
    <text evidence="4">The sequence shown here is derived from an EMBL/GenBank/DDBJ whole genome shotgun (WGS) entry which is preliminary data.</text>
</comment>
<dbReference type="Gene3D" id="1.10.287.70">
    <property type="match status" value="1"/>
</dbReference>
<feature type="transmembrane region" description="Helical" evidence="2">
    <location>
        <begin position="61"/>
        <end position="80"/>
    </location>
</feature>
<dbReference type="GO" id="GO:0005886">
    <property type="term" value="C:plasma membrane"/>
    <property type="evidence" value="ECO:0007669"/>
    <property type="project" value="UniProtKB-SubCell"/>
</dbReference>
<evidence type="ECO:0000313" key="5">
    <source>
        <dbReference type="Proteomes" id="UP000267841"/>
    </source>
</evidence>
<dbReference type="RefSeq" id="WP_121008799.1">
    <property type="nucleotide sequence ID" value="NZ_RCCJ01000001.1"/>
</dbReference>
<dbReference type="Pfam" id="PF07885">
    <property type="entry name" value="Ion_trans_2"/>
    <property type="match status" value="1"/>
</dbReference>
<reference evidence="4 5" key="1">
    <citation type="submission" date="2018-10" db="EMBL/GenBank/DDBJ databases">
        <title>Genomic Encyclopedia of Archaeal and Bacterial Type Strains, Phase II (KMG-II): from individual species to whole genera.</title>
        <authorList>
            <person name="Goeker M."/>
        </authorList>
    </citation>
    <scope>NUCLEOTIDE SEQUENCE [LARGE SCALE GENOMIC DNA]</scope>
    <source>
        <strain evidence="4 5">DSM 16510</strain>
    </source>
</reference>
<dbReference type="InterPro" id="IPR036291">
    <property type="entry name" value="NAD(P)-bd_dom_sf"/>
</dbReference>
<dbReference type="GO" id="GO:0008324">
    <property type="term" value="F:monoatomic cation transmembrane transporter activity"/>
    <property type="evidence" value="ECO:0007669"/>
    <property type="project" value="InterPro"/>
</dbReference>
<feature type="transmembrane region" description="Helical" evidence="2">
    <location>
        <begin position="92"/>
        <end position="116"/>
    </location>
</feature>
<dbReference type="InterPro" id="IPR006037">
    <property type="entry name" value="RCK_C"/>
</dbReference>
<keyword evidence="4" id="KW-0407">Ion channel</keyword>
<dbReference type="InterPro" id="IPR003148">
    <property type="entry name" value="RCK_N"/>
</dbReference>
<dbReference type="Gene3D" id="3.40.50.720">
    <property type="entry name" value="NAD(P)-binding Rossmann-like Domain"/>
    <property type="match status" value="1"/>
</dbReference>
<keyword evidence="5" id="KW-1185">Reference proteome</keyword>
<dbReference type="GO" id="GO:0006813">
    <property type="term" value="P:potassium ion transport"/>
    <property type="evidence" value="ECO:0007669"/>
    <property type="project" value="InterPro"/>
</dbReference>
<dbReference type="PROSITE" id="PS51202">
    <property type="entry name" value="RCK_C"/>
    <property type="match status" value="1"/>
</dbReference>
<keyword evidence="2" id="KW-0812">Transmembrane</keyword>
<dbReference type="Gene3D" id="3.30.70.1450">
    <property type="entry name" value="Regulator of K+ conductance, C-terminal domain"/>
    <property type="match status" value="1"/>
</dbReference>